<dbReference type="InterPro" id="IPR055209">
    <property type="entry name" value="RsiG-like_dom"/>
</dbReference>
<dbReference type="Proteomes" id="UP001595765">
    <property type="component" value="Unassembled WGS sequence"/>
</dbReference>
<feature type="region of interest" description="Disordered" evidence="1">
    <location>
        <begin position="114"/>
        <end position="133"/>
    </location>
</feature>
<feature type="domain" description="RsiG-like" evidence="2">
    <location>
        <begin position="69"/>
        <end position="143"/>
    </location>
</feature>
<keyword evidence="4" id="KW-1185">Reference proteome</keyword>
<dbReference type="EMBL" id="JBHSBB010000002">
    <property type="protein sequence ID" value="MFC4030180.1"/>
    <property type="molecule type" value="Genomic_DNA"/>
</dbReference>
<proteinExistence type="predicted"/>
<evidence type="ECO:0000313" key="4">
    <source>
        <dbReference type="Proteomes" id="UP001595765"/>
    </source>
</evidence>
<feature type="compositionally biased region" description="Polar residues" evidence="1">
    <location>
        <begin position="15"/>
        <end position="24"/>
    </location>
</feature>
<evidence type="ECO:0000256" key="1">
    <source>
        <dbReference type="SAM" id="MobiDB-lite"/>
    </source>
</evidence>
<feature type="region of interest" description="Disordered" evidence="1">
    <location>
        <begin position="1"/>
        <end position="72"/>
    </location>
</feature>
<evidence type="ECO:0000313" key="3">
    <source>
        <dbReference type="EMBL" id="MFC4030180.1"/>
    </source>
</evidence>
<dbReference type="InterPro" id="IPR049575">
    <property type="entry name" value="RsiG-like"/>
</dbReference>
<evidence type="ECO:0000259" key="2">
    <source>
        <dbReference type="Pfam" id="PF22802"/>
    </source>
</evidence>
<gene>
    <name evidence="3" type="ORF">ACFO3J_01690</name>
</gene>
<protein>
    <recommendedName>
        <fullName evidence="2">RsiG-like domain-containing protein</fullName>
    </recommendedName>
</protein>
<dbReference type="RefSeq" id="WP_386425232.1">
    <property type="nucleotide sequence ID" value="NZ_JBHSBB010000002.1"/>
</dbReference>
<organism evidence="3 4">
    <name type="scientific">Streptomyces polygonati</name>
    <dbReference type="NCBI Taxonomy" id="1617087"/>
    <lineage>
        <taxon>Bacteria</taxon>
        <taxon>Bacillati</taxon>
        <taxon>Actinomycetota</taxon>
        <taxon>Actinomycetes</taxon>
        <taxon>Kitasatosporales</taxon>
        <taxon>Streptomycetaceae</taxon>
        <taxon>Streptomyces</taxon>
    </lineage>
</organism>
<name>A0ABV8HE54_9ACTN</name>
<reference evidence="4" key="1">
    <citation type="journal article" date="2019" name="Int. J. Syst. Evol. Microbiol.">
        <title>The Global Catalogue of Microorganisms (GCM) 10K type strain sequencing project: providing services to taxonomists for standard genome sequencing and annotation.</title>
        <authorList>
            <consortium name="The Broad Institute Genomics Platform"/>
            <consortium name="The Broad Institute Genome Sequencing Center for Infectious Disease"/>
            <person name="Wu L."/>
            <person name="Ma J."/>
        </authorList>
    </citation>
    <scope>NUCLEOTIDE SEQUENCE [LARGE SCALE GENOMIC DNA]</scope>
    <source>
        <strain evidence="4">CGMCC 4.7237</strain>
    </source>
</reference>
<accession>A0ABV8HE54</accession>
<comment type="caution">
    <text evidence="3">The sequence shown here is derived from an EMBL/GenBank/DDBJ whole genome shotgun (WGS) entry which is preliminary data.</text>
</comment>
<dbReference type="CDD" id="cd21107">
    <property type="entry name" value="RsiG"/>
    <property type="match status" value="1"/>
</dbReference>
<dbReference type="Pfam" id="PF22802">
    <property type="entry name" value="RsiG"/>
    <property type="match status" value="1"/>
</dbReference>
<sequence length="241" mass="26230">MTTPGAGENPGTALPPSTTASGTAVPTARTRKGHRMLKADALGPLRPPAPRGPLADTPEPEPGTPDLGTPDLVTLDLGTVRALRRDARQEEADLSYLRRMLHGRIDILQAELARRGGPGPRTADGEHPAEPESPVVDRLSEILTDGPSRVRSSARHVTLGTPLTERVRQLAEEMLSEVELSDLEARTDAELLAAKGRLVRYEQRVSRRRHTLQQTVDGCSAEITRRYRAGEARVEDLLTEE</sequence>